<keyword evidence="6 9" id="KW-1133">Transmembrane helix</keyword>
<dbReference type="Pfam" id="PF12822">
    <property type="entry name" value="ECF_trnsprt"/>
    <property type="match status" value="1"/>
</dbReference>
<name>A0A9D1X3A5_9FIRM</name>
<dbReference type="PIRSF" id="PIRSF037778">
    <property type="entry name" value="UCP037778_transp_RibU"/>
    <property type="match status" value="1"/>
</dbReference>
<evidence type="ECO:0000313" key="11">
    <source>
        <dbReference type="Proteomes" id="UP000886805"/>
    </source>
</evidence>
<accession>A0A9D1X3A5</accession>
<evidence type="ECO:0000256" key="6">
    <source>
        <dbReference type="ARBA" id="ARBA00022989"/>
    </source>
</evidence>
<evidence type="ECO:0000256" key="3">
    <source>
        <dbReference type="ARBA" id="ARBA00022448"/>
    </source>
</evidence>
<sequence length="189" mass="20256">MMSEVNLNKQSKASLLAKMGMMVAISIVLVTFIHFPIFPVVGFLEYDPADIPILIGTFAFGPLAGVALTAVTSLVQGLTVSAGSGFYGILMHIIATSALTTVAGTVYYTRKTKRTALIGLLLGMAVMALIMIPANMVITPAFMGVPAGTVWSLMPFIIAFNVIKAGINGIITFYIYKRISNFLHSFLTR</sequence>
<comment type="subcellular location">
    <subcellularLocation>
        <location evidence="1">Cell membrane</location>
        <topology evidence="1">Multi-pass membrane protein</topology>
    </subcellularLocation>
</comment>
<comment type="caution">
    <text evidence="10">The sequence shown here is derived from an EMBL/GenBank/DDBJ whole genome shotgun (WGS) entry which is preliminary data.</text>
</comment>
<evidence type="ECO:0000256" key="7">
    <source>
        <dbReference type="ARBA" id="ARBA00023136"/>
    </source>
</evidence>
<feature type="transmembrane region" description="Helical" evidence="9">
    <location>
        <begin position="20"/>
        <end position="44"/>
    </location>
</feature>
<organism evidence="10 11">
    <name type="scientific">Candidatus Anaerobutyricum stercoripullorum</name>
    <dbReference type="NCBI Taxonomy" id="2838456"/>
    <lineage>
        <taxon>Bacteria</taxon>
        <taxon>Bacillati</taxon>
        <taxon>Bacillota</taxon>
        <taxon>Clostridia</taxon>
        <taxon>Lachnospirales</taxon>
        <taxon>Lachnospiraceae</taxon>
        <taxon>Anaerobutyricum</taxon>
    </lineage>
</organism>
<evidence type="ECO:0000313" key="10">
    <source>
        <dbReference type="EMBL" id="HIX72099.1"/>
    </source>
</evidence>
<gene>
    <name evidence="10" type="ORF">H9849_03660</name>
</gene>
<dbReference type="AlphaFoldDB" id="A0A9D1X3A5"/>
<reference evidence="10" key="2">
    <citation type="submission" date="2021-04" db="EMBL/GenBank/DDBJ databases">
        <authorList>
            <person name="Gilroy R."/>
        </authorList>
    </citation>
    <scope>NUCLEOTIDE SEQUENCE</scope>
    <source>
        <strain evidence="10">ChiSxjej3B15-1167</strain>
    </source>
</reference>
<dbReference type="Gene3D" id="1.10.1760.20">
    <property type="match status" value="1"/>
</dbReference>
<dbReference type="GO" id="GO:0005886">
    <property type="term" value="C:plasma membrane"/>
    <property type="evidence" value="ECO:0007669"/>
    <property type="project" value="UniProtKB-SubCell"/>
</dbReference>
<evidence type="ECO:0000256" key="9">
    <source>
        <dbReference type="SAM" id="Phobius"/>
    </source>
</evidence>
<keyword evidence="3 8" id="KW-0813">Transport</keyword>
<reference evidence="10" key="1">
    <citation type="journal article" date="2021" name="PeerJ">
        <title>Extensive microbial diversity within the chicken gut microbiome revealed by metagenomics and culture.</title>
        <authorList>
            <person name="Gilroy R."/>
            <person name="Ravi A."/>
            <person name="Getino M."/>
            <person name="Pursley I."/>
            <person name="Horton D.L."/>
            <person name="Alikhan N.F."/>
            <person name="Baker D."/>
            <person name="Gharbi K."/>
            <person name="Hall N."/>
            <person name="Watson M."/>
            <person name="Adriaenssens E.M."/>
            <person name="Foster-Nyarko E."/>
            <person name="Jarju S."/>
            <person name="Secka A."/>
            <person name="Antonio M."/>
            <person name="Oren A."/>
            <person name="Chaudhuri R.R."/>
            <person name="La Ragione R."/>
            <person name="Hildebrand F."/>
            <person name="Pallen M.J."/>
        </authorList>
    </citation>
    <scope>NUCLEOTIDE SEQUENCE</scope>
    <source>
        <strain evidence="10">ChiSxjej3B15-1167</strain>
    </source>
</reference>
<dbReference type="Proteomes" id="UP000886805">
    <property type="component" value="Unassembled WGS sequence"/>
</dbReference>
<comment type="function">
    <text evidence="8">Probably a riboflavin-binding protein that interacts with the energy-coupling factor (ECF) ABC-transporter complex.</text>
</comment>
<feature type="transmembrane region" description="Helical" evidence="9">
    <location>
        <begin position="150"/>
        <end position="176"/>
    </location>
</feature>
<dbReference type="EMBL" id="DXEQ01000105">
    <property type="protein sequence ID" value="HIX72099.1"/>
    <property type="molecule type" value="Genomic_DNA"/>
</dbReference>
<keyword evidence="5 9" id="KW-0812">Transmembrane</keyword>
<keyword evidence="4 8" id="KW-1003">Cell membrane</keyword>
<evidence type="ECO:0000256" key="8">
    <source>
        <dbReference type="PIRNR" id="PIRNR037778"/>
    </source>
</evidence>
<feature type="transmembrane region" description="Helical" evidence="9">
    <location>
        <begin position="116"/>
        <end position="138"/>
    </location>
</feature>
<evidence type="ECO:0000256" key="2">
    <source>
        <dbReference type="ARBA" id="ARBA00005540"/>
    </source>
</evidence>
<protein>
    <recommendedName>
        <fullName evidence="8">Riboflavin transporter</fullName>
    </recommendedName>
</protein>
<comment type="similarity">
    <text evidence="2 8">Belongs to the prokaryotic riboflavin transporter (P-RFT) (TC 2.A.87) family.</text>
</comment>
<dbReference type="PANTHER" id="PTHR38438:SF1">
    <property type="entry name" value="RIBOFLAVIN TRANSPORTER RIBU"/>
    <property type="match status" value="1"/>
</dbReference>
<evidence type="ECO:0000256" key="5">
    <source>
        <dbReference type="ARBA" id="ARBA00022692"/>
    </source>
</evidence>
<dbReference type="PANTHER" id="PTHR38438">
    <property type="entry name" value="RIBOFLAVIN TRANSPORTER RIBU"/>
    <property type="match status" value="1"/>
</dbReference>
<proteinExistence type="inferred from homology"/>
<feature type="transmembrane region" description="Helical" evidence="9">
    <location>
        <begin position="51"/>
        <end position="74"/>
    </location>
</feature>
<dbReference type="InterPro" id="IPR025720">
    <property type="entry name" value="RibU"/>
</dbReference>
<evidence type="ECO:0000256" key="4">
    <source>
        <dbReference type="ARBA" id="ARBA00022475"/>
    </source>
</evidence>
<evidence type="ECO:0000256" key="1">
    <source>
        <dbReference type="ARBA" id="ARBA00004651"/>
    </source>
</evidence>
<keyword evidence="7 8" id="KW-0472">Membrane</keyword>
<feature type="transmembrane region" description="Helical" evidence="9">
    <location>
        <begin position="86"/>
        <end position="109"/>
    </location>
</feature>
<dbReference type="GO" id="GO:0032217">
    <property type="term" value="F:riboflavin transmembrane transporter activity"/>
    <property type="evidence" value="ECO:0007669"/>
    <property type="project" value="UniProtKB-UniRule"/>
</dbReference>
<dbReference type="InterPro" id="IPR024529">
    <property type="entry name" value="ECF_trnsprt_substrate-spec"/>
</dbReference>